<dbReference type="SUPFAM" id="SSF56553">
    <property type="entry name" value="Insert subdomain of RNA polymerase alpha subunit"/>
    <property type="match status" value="1"/>
</dbReference>
<dbReference type="CDD" id="cd07031">
    <property type="entry name" value="RNAP_II_RPB3"/>
    <property type="match status" value="1"/>
</dbReference>
<dbReference type="PROSITE" id="PS00446">
    <property type="entry name" value="RNA_POL_D_30KD"/>
    <property type="match status" value="1"/>
</dbReference>
<dbReference type="Pfam" id="PF01000">
    <property type="entry name" value="RNA_pol_A_bac"/>
    <property type="match status" value="1"/>
</dbReference>
<dbReference type="GO" id="GO:0006366">
    <property type="term" value="P:transcription by RNA polymerase II"/>
    <property type="evidence" value="ECO:0007669"/>
    <property type="project" value="TreeGrafter"/>
</dbReference>
<accession>A0A1B2JDI2</accession>
<name>A0A1B2JDI2_PICPA</name>
<dbReference type="OrthoDB" id="270173at2759"/>
<gene>
    <name evidence="9" type="primary">RPB3</name>
    <name evidence="9" type="ORF">ATY40_BA7502945</name>
</gene>
<protein>
    <recommendedName>
        <fullName evidence="7">DNA-directed RNA polymerase II subunit RPB3</fullName>
    </recommendedName>
</protein>
<evidence type="ECO:0000256" key="3">
    <source>
        <dbReference type="ARBA" id="ARBA00022478"/>
    </source>
</evidence>
<evidence type="ECO:0000313" key="9">
    <source>
        <dbReference type="EMBL" id="ANZ76096.1"/>
    </source>
</evidence>
<sequence length="304" mass="34204">MSKEPKVNIINAQDDEVELMLSDVNLSLANSLRRTMLAEVPTLAIDLVEIRMNTSVLADEFISHRLGLIPLVSEDVEEMKYSRDCTCEDYCDECSVVLELSARHEGEEGTTDVYSSSLIKVSGPGNLNVGEPVRRDDYDQGILLCKLRNHQELNIRCIAKKGIAKEHAKWSPCSAIAFEYDPHNKLKHTDFWFEVDAKKEWPDSKYATWEEPPKPGEVFDYKAKPNRFYMTVETTGSLKANQVFSRGIKTLQEKLANVLFELENSRPANTTAYGGATAYGGQTVYGRETSYGGNTNYGDYNAPY</sequence>
<dbReference type="Gene3D" id="2.170.120.12">
    <property type="entry name" value="DNA-directed RNA polymerase, insert domain"/>
    <property type="match status" value="1"/>
</dbReference>
<evidence type="ECO:0000256" key="7">
    <source>
        <dbReference type="ARBA" id="ARBA00072506"/>
    </source>
</evidence>
<dbReference type="Gene3D" id="3.30.1360.10">
    <property type="entry name" value="RNA polymerase, RBP11-like subunit"/>
    <property type="match status" value="1"/>
</dbReference>
<dbReference type="Proteomes" id="UP000094565">
    <property type="component" value="Chromosome 2"/>
</dbReference>
<dbReference type="GO" id="GO:0003899">
    <property type="term" value="F:DNA-directed RNA polymerase activity"/>
    <property type="evidence" value="ECO:0007669"/>
    <property type="project" value="InterPro"/>
</dbReference>
<evidence type="ECO:0000256" key="6">
    <source>
        <dbReference type="ARBA" id="ARBA00025804"/>
    </source>
</evidence>
<feature type="domain" description="DNA-directed RNA polymerase RpoA/D/Rpb3-type" evidence="8">
    <location>
        <begin position="16"/>
        <end position="261"/>
    </location>
</feature>
<dbReference type="PANTHER" id="PTHR11800">
    <property type="entry name" value="DNA-DIRECTED RNA POLYMERASE"/>
    <property type="match status" value="1"/>
</dbReference>
<evidence type="ECO:0000256" key="4">
    <source>
        <dbReference type="ARBA" id="ARBA00023163"/>
    </source>
</evidence>
<evidence type="ECO:0000256" key="1">
    <source>
        <dbReference type="ARBA" id="ARBA00004123"/>
    </source>
</evidence>
<keyword evidence="3" id="KW-0240">DNA-directed RNA polymerase</keyword>
<reference evidence="9 10" key="1">
    <citation type="submission" date="2016-02" db="EMBL/GenBank/DDBJ databases">
        <title>Comparative genomic and transcriptomic foundation for Pichia pastoris.</title>
        <authorList>
            <person name="Love K.R."/>
            <person name="Shah K.A."/>
            <person name="Whittaker C.A."/>
            <person name="Wu J."/>
            <person name="Bartlett M.C."/>
            <person name="Ma D."/>
            <person name="Leeson R.L."/>
            <person name="Priest M."/>
            <person name="Young S.K."/>
            <person name="Love J.C."/>
        </authorList>
    </citation>
    <scope>NUCLEOTIDE SEQUENCE [LARGE SCALE GENOMIC DNA]</scope>
    <source>
        <strain evidence="9 10">ATCC 28485</strain>
    </source>
</reference>
<keyword evidence="10" id="KW-1185">Reference proteome</keyword>
<dbReference type="HAMAP" id="MF_00320">
    <property type="entry name" value="RNApol_arch_Rpo3"/>
    <property type="match status" value="1"/>
</dbReference>
<evidence type="ECO:0000256" key="5">
    <source>
        <dbReference type="ARBA" id="ARBA00023242"/>
    </source>
</evidence>
<dbReference type="InterPro" id="IPR050518">
    <property type="entry name" value="Rpo3/RPB3_RNA_Pol_subunit"/>
</dbReference>
<dbReference type="EMBL" id="CP014585">
    <property type="protein sequence ID" value="ANZ76096.1"/>
    <property type="molecule type" value="Genomic_DNA"/>
</dbReference>
<evidence type="ECO:0000256" key="2">
    <source>
        <dbReference type="ARBA" id="ARBA00011730"/>
    </source>
</evidence>
<dbReference type="InterPro" id="IPR022842">
    <property type="entry name" value="RNAP_Rpo3/Rpb3/RPAC1"/>
</dbReference>
<comment type="similarity">
    <text evidence="6">Belongs to the archaeal Rpo3/eukaryotic RPB3 RNA polymerase subunit family.</text>
</comment>
<evidence type="ECO:0000313" key="10">
    <source>
        <dbReference type="Proteomes" id="UP000094565"/>
    </source>
</evidence>
<proteinExistence type="inferred from homology"/>
<keyword evidence="4" id="KW-0804">Transcription</keyword>
<evidence type="ECO:0000259" key="8">
    <source>
        <dbReference type="SMART" id="SM00662"/>
    </source>
</evidence>
<dbReference type="AlphaFoldDB" id="A0A1B2JDI2"/>
<dbReference type="NCBIfam" id="NF001988">
    <property type="entry name" value="PRK00783.1"/>
    <property type="match status" value="1"/>
</dbReference>
<dbReference type="GO" id="GO:0003677">
    <property type="term" value="F:DNA binding"/>
    <property type="evidence" value="ECO:0007669"/>
    <property type="project" value="InterPro"/>
</dbReference>
<dbReference type="PANTHER" id="PTHR11800:SF2">
    <property type="entry name" value="DNA-DIRECTED RNA POLYMERASE II SUBUNIT RPB3"/>
    <property type="match status" value="1"/>
</dbReference>
<dbReference type="InterPro" id="IPR011263">
    <property type="entry name" value="DNA-dir_RNA_pol_RpoA/D/Rpb3"/>
</dbReference>
<dbReference type="GO" id="GO:0046983">
    <property type="term" value="F:protein dimerization activity"/>
    <property type="evidence" value="ECO:0007669"/>
    <property type="project" value="InterPro"/>
</dbReference>
<dbReference type="GO" id="GO:0005665">
    <property type="term" value="C:RNA polymerase II, core complex"/>
    <property type="evidence" value="ECO:0007669"/>
    <property type="project" value="TreeGrafter"/>
</dbReference>
<keyword evidence="5" id="KW-0539">Nucleus</keyword>
<comment type="subunit">
    <text evidence="2">Component of the RNA polymerase II (Pol II) complex consisting of 12 subunits.</text>
</comment>
<dbReference type="SUPFAM" id="SSF55257">
    <property type="entry name" value="RBP11-like subunits of RNA polymerase"/>
    <property type="match status" value="1"/>
</dbReference>
<dbReference type="InterPro" id="IPR036643">
    <property type="entry name" value="RNApol_insert_sf"/>
</dbReference>
<dbReference type="SMART" id="SM00662">
    <property type="entry name" value="RPOLD"/>
    <property type="match status" value="1"/>
</dbReference>
<organism evidence="9 10">
    <name type="scientific">Komagataella pastoris</name>
    <name type="common">Yeast</name>
    <name type="synonym">Pichia pastoris</name>
    <dbReference type="NCBI Taxonomy" id="4922"/>
    <lineage>
        <taxon>Eukaryota</taxon>
        <taxon>Fungi</taxon>
        <taxon>Dikarya</taxon>
        <taxon>Ascomycota</taxon>
        <taxon>Saccharomycotina</taxon>
        <taxon>Pichiomycetes</taxon>
        <taxon>Pichiales</taxon>
        <taxon>Pichiaceae</taxon>
        <taxon>Komagataella</taxon>
    </lineage>
</organism>
<dbReference type="InterPro" id="IPR011262">
    <property type="entry name" value="DNA-dir_RNA_pol_insert"/>
</dbReference>
<comment type="subcellular location">
    <subcellularLocation>
        <location evidence="1">Nucleus</location>
    </subcellularLocation>
</comment>
<dbReference type="FunFam" id="2.170.120.12:FF:000002">
    <property type="entry name" value="DNA-directed RNA polymerase II subunit RPB3"/>
    <property type="match status" value="1"/>
</dbReference>
<dbReference type="Pfam" id="PF01193">
    <property type="entry name" value="RNA_pol_L"/>
    <property type="match status" value="1"/>
</dbReference>
<dbReference type="InterPro" id="IPR036603">
    <property type="entry name" value="RBP11-like"/>
</dbReference>
<dbReference type="InterPro" id="IPR001514">
    <property type="entry name" value="DNA-dir_RNA_pol_30-40kDasu_CS"/>
</dbReference>